<dbReference type="EMBL" id="JAYMYR010000106">
    <property type="protein sequence ID" value="KAK7325733.1"/>
    <property type="molecule type" value="Genomic_DNA"/>
</dbReference>
<dbReference type="Proteomes" id="UP001374584">
    <property type="component" value="Unassembled WGS sequence"/>
</dbReference>
<keyword evidence="2" id="KW-1185">Reference proteome</keyword>
<organism evidence="1 2">
    <name type="scientific">Phaseolus coccineus</name>
    <name type="common">Scarlet runner bean</name>
    <name type="synonym">Phaseolus multiflorus</name>
    <dbReference type="NCBI Taxonomy" id="3886"/>
    <lineage>
        <taxon>Eukaryota</taxon>
        <taxon>Viridiplantae</taxon>
        <taxon>Streptophyta</taxon>
        <taxon>Embryophyta</taxon>
        <taxon>Tracheophyta</taxon>
        <taxon>Spermatophyta</taxon>
        <taxon>Magnoliopsida</taxon>
        <taxon>eudicotyledons</taxon>
        <taxon>Gunneridae</taxon>
        <taxon>Pentapetalae</taxon>
        <taxon>rosids</taxon>
        <taxon>fabids</taxon>
        <taxon>Fabales</taxon>
        <taxon>Fabaceae</taxon>
        <taxon>Papilionoideae</taxon>
        <taxon>50 kb inversion clade</taxon>
        <taxon>NPAAA clade</taxon>
        <taxon>indigoferoid/millettioid clade</taxon>
        <taxon>Phaseoleae</taxon>
        <taxon>Phaseolus</taxon>
    </lineage>
</organism>
<evidence type="ECO:0000313" key="2">
    <source>
        <dbReference type="Proteomes" id="UP001374584"/>
    </source>
</evidence>
<proteinExistence type="predicted"/>
<dbReference type="AlphaFoldDB" id="A0AAN9L2F4"/>
<protein>
    <submittedName>
        <fullName evidence="1">Uncharacterized protein</fullName>
    </submittedName>
</protein>
<comment type="caution">
    <text evidence="1">The sequence shown here is derived from an EMBL/GenBank/DDBJ whole genome shotgun (WGS) entry which is preliminary data.</text>
</comment>
<gene>
    <name evidence="1" type="ORF">VNO80_34002</name>
</gene>
<reference evidence="1 2" key="1">
    <citation type="submission" date="2024-01" db="EMBL/GenBank/DDBJ databases">
        <title>The genomes of 5 underutilized Papilionoideae crops provide insights into root nodulation and disease resistanc.</title>
        <authorList>
            <person name="Jiang F."/>
        </authorList>
    </citation>
    <scope>NUCLEOTIDE SEQUENCE [LARGE SCALE GENOMIC DNA]</scope>
    <source>
        <strain evidence="1">JINMINGXINNONG_FW02</strain>
        <tissue evidence="1">Leaves</tissue>
    </source>
</reference>
<evidence type="ECO:0000313" key="1">
    <source>
        <dbReference type="EMBL" id="KAK7325733.1"/>
    </source>
</evidence>
<sequence length="87" mass="9457">MLASSVSCLNQTKDQLADALTKSLSQQRFSILRSKIGVSNESTILRGRISDKGPRIQSSRRFPYGYLVAKGGSAAWMFPIPAVNPSV</sequence>
<name>A0AAN9L2F4_PHACN</name>
<accession>A0AAN9L2F4</accession>